<proteinExistence type="inferred from homology"/>
<sequence length="252" mass="26165">MSGPDLVAARDGAVLHLQLNRADKGNALSSTLVTALTDAVDKASQDANLRLLVISGAGRHFCTGFDLSDLDNETDDSLLSRFTRVELLLQAVHAAPFTTLALAHGRTTGAGADLFAACTERWIVGDASFTFPGAAFGLVLGTARLATLVGAPSAASWLQGGAVVDGATALVSGLATRQIESSALVAEQAALTARVSRLDGATQRAIHAAIDATRRPRGEAGDAEDLARLVRSAARPGLRDRIAAYRAAQRKR</sequence>
<gene>
    <name evidence="2" type="ORF">ACFSF0_19300</name>
</gene>
<dbReference type="Pfam" id="PF00378">
    <property type="entry name" value="ECH_1"/>
    <property type="match status" value="1"/>
</dbReference>
<reference evidence="3" key="1">
    <citation type="journal article" date="2019" name="Int. J. Syst. Evol. Microbiol.">
        <title>The Global Catalogue of Microorganisms (GCM) 10K type strain sequencing project: providing services to taxonomists for standard genome sequencing and annotation.</title>
        <authorList>
            <consortium name="The Broad Institute Genomics Platform"/>
            <consortium name="The Broad Institute Genome Sequencing Center for Infectious Disease"/>
            <person name="Wu L."/>
            <person name="Ma J."/>
        </authorList>
    </citation>
    <scope>NUCLEOTIDE SEQUENCE [LARGE SCALE GENOMIC DNA]</scope>
    <source>
        <strain evidence="3">LMG 29247</strain>
    </source>
</reference>
<dbReference type="InterPro" id="IPR001753">
    <property type="entry name" value="Enoyl-CoA_hydra/iso"/>
</dbReference>
<evidence type="ECO:0000256" key="1">
    <source>
        <dbReference type="ARBA" id="ARBA00005254"/>
    </source>
</evidence>
<dbReference type="InterPro" id="IPR051683">
    <property type="entry name" value="Enoyl-CoA_Hydratase/Isomerase"/>
</dbReference>
<evidence type="ECO:0000313" key="2">
    <source>
        <dbReference type="EMBL" id="MFD1712749.1"/>
    </source>
</evidence>
<dbReference type="InterPro" id="IPR029045">
    <property type="entry name" value="ClpP/crotonase-like_dom_sf"/>
</dbReference>
<dbReference type="Proteomes" id="UP001597304">
    <property type="component" value="Unassembled WGS sequence"/>
</dbReference>
<dbReference type="PANTHER" id="PTHR42964">
    <property type="entry name" value="ENOYL-COA HYDRATASE"/>
    <property type="match status" value="1"/>
</dbReference>
<protein>
    <submittedName>
        <fullName evidence="2">Enoyl-CoA hydratase/isomerase family protein</fullName>
    </submittedName>
</protein>
<comment type="caution">
    <text evidence="2">The sequence shown here is derived from an EMBL/GenBank/DDBJ whole genome shotgun (WGS) entry which is preliminary data.</text>
</comment>
<accession>A0ABW4L028</accession>
<dbReference type="RefSeq" id="WP_255507844.1">
    <property type="nucleotide sequence ID" value="NZ_JBHUEJ010000048.1"/>
</dbReference>
<dbReference type="PANTHER" id="PTHR42964:SF1">
    <property type="entry name" value="POLYKETIDE BIOSYNTHESIS ENOYL-COA HYDRATASE PKSH-RELATED"/>
    <property type="match status" value="1"/>
</dbReference>
<dbReference type="SUPFAM" id="SSF52096">
    <property type="entry name" value="ClpP/crotonase"/>
    <property type="match status" value="1"/>
</dbReference>
<comment type="similarity">
    <text evidence="1">Belongs to the enoyl-CoA hydratase/isomerase family.</text>
</comment>
<dbReference type="CDD" id="cd06558">
    <property type="entry name" value="crotonase-like"/>
    <property type="match status" value="1"/>
</dbReference>
<name>A0ABW4L028_9BURK</name>
<dbReference type="Gene3D" id="3.90.226.10">
    <property type="entry name" value="2-enoyl-CoA Hydratase, Chain A, domain 1"/>
    <property type="match status" value="1"/>
</dbReference>
<keyword evidence="3" id="KW-1185">Reference proteome</keyword>
<organism evidence="2 3">
    <name type="scientific">Ottowia flava</name>
    <dbReference type="NCBI Taxonomy" id="2675430"/>
    <lineage>
        <taxon>Bacteria</taxon>
        <taxon>Pseudomonadati</taxon>
        <taxon>Pseudomonadota</taxon>
        <taxon>Betaproteobacteria</taxon>
        <taxon>Burkholderiales</taxon>
        <taxon>Comamonadaceae</taxon>
        <taxon>Ottowia</taxon>
    </lineage>
</organism>
<evidence type="ECO:0000313" key="3">
    <source>
        <dbReference type="Proteomes" id="UP001597304"/>
    </source>
</evidence>
<dbReference type="EMBL" id="JBHUEJ010000048">
    <property type="protein sequence ID" value="MFD1712749.1"/>
    <property type="molecule type" value="Genomic_DNA"/>
</dbReference>